<dbReference type="InterPro" id="IPR036851">
    <property type="entry name" value="Chloroperoxidase-like_sf"/>
</dbReference>
<evidence type="ECO:0000256" key="2">
    <source>
        <dbReference type="ARBA" id="ARBA00022559"/>
    </source>
</evidence>
<keyword evidence="8" id="KW-0732">Signal</keyword>
<organism evidence="10 11">
    <name type="scientific">Oculimacula yallundae</name>
    <dbReference type="NCBI Taxonomy" id="86028"/>
    <lineage>
        <taxon>Eukaryota</taxon>
        <taxon>Fungi</taxon>
        <taxon>Dikarya</taxon>
        <taxon>Ascomycota</taxon>
        <taxon>Pezizomycotina</taxon>
        <taxon>Leotiomycetes</taxon>
        <taxon>Helotiales</taxon>
        <taxon>Ploettnerulaceae</taxon>
        <taxon>Oculimacula</taxon>
    </lineage>
</organism>
<sequence>MRYSTAIVGALAFCASEVVAFPAAAIEYAARAEQDIAARENIDAAVAKYHKERRAPGFNAAQQYVSTHGQYEFVAPKNPNTYTGDQRGPCPGLNAMANHGYLPHNGVANIQQFIDGTYKVFGMGKDLGGFLAIYGALVDGNLASWSIGGPTPAVPNALGLLGTPGGLTGSHNKYEGDASPTRPDLYEYGNDYKVIISQFQELFSMQPDAATANYDLSVLTPFRAKRFQQSIDRNPYFFNGPFSGIAVQPAAYTFIYRFMGNKSAEHPEGVLNQEVLKSFFAITGESGNFKWTEGYERIPENWYKRAIGDEYTIPFFLTDLLAAAVEYPQFLDIGGNTGKVDTFTGVDFQDLTGGVFNGATLLQGNNLQCFVLQGVVQFLPDSILGAAVDGLVGKLLGQLNTITGNALSGLNCPKLVKVNKGQFDQFPGAKGVK</sequence>
<keyword evidence="5" id="KW-0560">Oxidoreductase</keyword>
<protein>
    <recommendedName>
        <fullName evidence="9">Heme haloperoxidase family profile domain-containing protein</fullName>
    </recommendedName>
</protein>
<evidence type="ECO:0000256" key="6">
    <source>
        <dbReference type="ARBA" id="ARBA00023004"/>
    </source>
</evidence>
<reference evidence="10 11" key="1">
    <citation type="journal article" date="2024" name="Commun. Biol.">
        <title>Comparative genomic analysis of thermophilic fungi reveals convergent evolutionary adaptations and gene losses.</title>
        <authorList>
            <person name="Steindorff A.S."/>
            <person name="Aguilar-Pontes M.V."/>
            <person name="Robinson A.J."/>
            <person name="Andreopoulos B."/>
            <person name="LaButti K."/>
            <person name="Kuo A."/>
            <person name="Mondo S."/>
            <person name="Riley R."/>
            <person name="Otillar R."/>
            <person name="Haridas S."/>
            <person name="Lipzen A."/>
            <person name="Grimwood J."/>
            <person name="Schmutz J."/>
            <person name="Clum A."/>
            <person name="Reid I.D."/>
            <person name="Moisan M.C."/>
            <person name="Butler G."/>
            <person name="Nguyen T.T.M."/>
            <person name="Dewar K."/>
            <person name="Conant G."/>
            <person name="Drula E."/>
            <person name="Henrissat B."/>
            <person name="Hansel C."/>
            <person name="Singer S."/>
            <person name="Hutchinson M.I."/>
            <person name="de Vries R.P."/>
            <person name="Natvig D.O."/>
            <person name="Powell A.J."/>
            <person name="Tsang A."/>
            <person name="Grigoriev I.V."/>
        </authorList>
    </citation>
    <scope>NUCLEOTIDE SEQUENCE [LARGE SCALE GENOMIC DNA]</scope>
    <source>
        <strain evidence="10 11">CBS 494.80</strain>
    </source>
</reference>
<dbReference type="Gene3D" id="1.10.489.10">
    <property type="entry name" value="Chloroperoxidase-like"/>
    <property type="match status" value="1"/>
</dbReference>
<evidence type="ECO:0000256" key="7">
    <source>
        <dbReference type="ARBA" id="ARBA00025795"/>
    </source>
</evidence>
<dbReference type="EMBL" id="JAZHXI010000010">
    <property type="protein sequence ID" value="KAL2066856.1"/>
    <property type="molecule type" value="Genomic_DNA"/>
</dbReference>
<comment type="cofactor">
    <cofactor evidence="1">
        <name>heme b</name>
        <dbReference type="ChEBI" id="CHEBI:60344"/>
    </cofactor>
</comment>
<evidence type="ECO:0000256" key="1">
    <source>
        <dbReference type="ARBA" id="ARBA00001970"/>
    </source>
</evidence>
<accession>A0ABR4CC57</accession>
<dbReference type="SUPFAM" id="SSF47571">
    <property type="entry name" value="Cloroperoxidase"/>
    <property type="match status" value="1"/>
</dbReference>
<feature type="signal peptide" evidence="8">
    <location>
        <begin position="1"/>
        <end position="20"/>
    </location>
</feature>
<evidence type="ECO:0000256" key="5">
    <source>
        <dbReference type="ARBA" id="ARBA00023002"/>
    </source>
</evidence>
<keyword evidence="11" id="KW-1185">Reference proteome</keyword>
<dbReference type="PANTHER" id="PTHR33577:SF1">
    <property type="entry name" value="HEME HALOPEROXIDASE FAMILY PROFILE DOMAIN-CONTAINING PROTEIN"/>
    <property type="match status" value="1"/>
</dbReference>
<keyword evidence="2" id="KW-0575">Peroxidase</keyword>
<keyword evidence="6" id="KW-0408">Iron</keyword>
<dbReference type="PANTHER" id="PTHR33577">
    <property type="entry name" value="STERIGMATOCYSTIN BIOSYNTHESIS PEROXIDASE STCC-RELATED"/>
    <property type="match status" value="1"/>
</dbReference>
<evidence type="ECO:0000259" key="9">
    <source>
        <dbReference type="PROSITE" id="PS51405"/>
    </source>
</evidence>
<evidence type="ECO:0000256" key="4">
    <source>
        <dbReference type="ARBA" id="ARBA00022723"/>
    </source>
</evidence>
<keyword evidence="4" id="KW-0479">Metal-binding</keyword>
<keyword evidence="3" id="KW-0349">Heme</keyword>
<evidence type="ECO:0000313" key="11">
    <source>
        <dbReference type="Proteomes" id="UP001595075"/>
    </source>
</evidence>
<feature type="chain" id="PRO_5047168867" description="Heme haloperoxidase family profile domain-containing protein" evidence="8">
    <location>
        <begin position="21"/>
        <end position="433"/>
    </location>
</feature>
<dbReference type="PROSITE" id="PS51405">
    <property type="entry name" value="HEME_HALOPEROXIDASE"/>
    <property type="match status" value="1"/>
</dbReference>
<comment type="similarity">
    <text evidence="7">Belongs to the chloroperoxidase family.</text>
</comment>
<dbReference type="InterPro" id="IPR000028">
    <property type="entry name" value="Chloroperoxidase"/>
</dbReference>
<comment type="caution">
    <text evidence="10">The sequence shown here is derived from an EMBL/GenBank/DDBJ whole genome shotgun (WGS) entry which is preliminary data.</text>
</comment>
<evidence type="ECO:0000313" key="10">
    <source>
        <dbReference type="EMBL" id="KAL2066856.1"/>
    </source>
</evidence>
<evidence type="ECO:0000256" key="3">
    <source>
        <dbReference type="ARBA" id="ARBA00022617"/>
    </source>
</evidence>
<dbReference type="Pfam" id="PF01328">
    <property type="entry name" value="Peroxidase_2"/>
    <property type="match status" value="1"/>
</dbReference>
<evidence type="ECO:0000256" key="8">
    <source>
        <dbReference type="SAM" id="SignalP"/>
    </source>
</evidence>
<name>A0ABR4CC57_9HELO</name>
<gene>
    <name evidence="10" type="ORF">VTL71DRAFT_1280</name>
</gene>
<dbReference type="Proteomes" id="UP001595075">
    <property type="component" value="Unassembled WGS sequence"/>
</dbReference>
<feature type="domain" description="Heme haloperoxidase family profile" evidence="9">
    <location>
        <begin position="69"/>
        <end position="322"/>
    </location>
</feature>
<proteinExistence type="inferred from homology"/>